<sequence>MTNCEPARQHLLSRHTQMDLRIAHLRRYGDGVVRQVNALLNEVPEALKPTAK</sequence>
<comment type="caution">
    <text evidence="1">The sequence shown here is derived from an EMBL/GenBank/DDBJ whole genome shotgun (WGS) entry which is preliminary data.</text>
</comment>
<reference evidence="2" key="1">
    <citation type="submission" date="2017-01" db="EMBL/GenBank/DDBJ databases">
        <title>Genome Analysis of Deinococcus marmoris KOPRI26562.</title>
        <authorList>
            <person name="Kim J.H."/>
            <person name="Oh H.-M."/>
        </authorList>
    </citation>
    <scope>NUCLEOTIDE SEQUENCE [LARGE SCALE GENOMIC DNA]</scope>
    <source>
        <strain evidence="2">PAMC 26633</strain>
    </source>
</reference>
<protein>
    <submittedName>
        <fullName evidence="1">Uncharacterized protein</fullName>
    </submittedName>
</protein>
<proteinExistence type="predicted"/>
<dbReference type="Proteomes" id="UP000214720">
    <property type="component" value="Unassembled WGS sequence"/>
</dbReference>
<gene>
    <name evidence="1" type="ORF">BSU04_40470</name>
</gene>
<dbReference type="EMBL" id="MTHB01000265">
    <property type="protein sequence ID" value="OXC72703.1"/>
    <property type="molecule type" value="Genomic_DNA"/>
</dbReference>
<dbReference type="AlphaFoldDB" id="A0A226WNM4"/>
<evidence type="ECO:0000313" key="2">
    <source>
        <dbReference type="Proteomes" id="UP000214720"/>
    </source>
</evidence>
<organism evidence="1 2">
    <name type="scientific">Caballeronia sordidicola</name>
    <name type="common">Burkholderia sordidicola</name>
    <dbReference type="NCBI Taxonomy" id="196367"/>
    <lineage>
        <taxon>Bacteria</taxon>
        <taxon>Pseudomonadati</taxon>
        <taxon>Pseudomonadota</taxon>
        <taxon>Betaproteobacteria</taxon>
        <taxon>Burkholderiales</taxon>
        <taxon>Burkholderiaceae</taxon>
        <taxon>Caballeronia</taxon>
    </lineage>
</organism>
<accession>A0A226WNM4</accession>
<evidence type="ECO:0000313" key="1">
    <source>
        <dbReference type="EMBL" id="OXC72703.1"/>
    </source>
</evidence>
<name>A0A226WNM4_CABSO</name>